<dbReference type="OrthoDB" id="66144at2759"/>
<dbReference type="Pfam" id="PF13649">
    <property type="entry name" value="Methyltransf_25"/>
    <property type="match status" value="1"/>
</dbReference>
<dbReference type="STRING" id="671987.R0JZN3"/>
<accession>R0JZN3</accession>
<dbReference type="GeneID" id="19399418"/>
<name>R0JZN3_EXST2</name>
<sequence>MLQSTKTHSYLERIHTVTKPDESIAIWDEWATTYDTDVHHSGVDYVGPQMTAQTVKDLLGDINGAILDAGCGTGLVGIALAKIGAKTIDGIDLSRGMLDVAAKTGVYRDLSIADMTKRIEKPDESYDIVTCCGTFSSGHVGPVPGLGQLARIAKKGGIIVCTVVDEVWVSGGYKAEVDRLASEGVLQVLSADNVDYWRGTDRTRKSIMVVMKRT</sequence>
<dbReference type="PANTHER" id="PTHR43591">
    <property type="entry name" value="METHYLTRANSFERASE"/>
    <property type="match status" value="1"/>
</dbReference>
<dbReference type="eggNOG" id="KOG1541">
    <property type="taxonomic scope" value="Eukaryota"/>
</dbReference>
<protein>
    <recommendedName>
        <fullName evidence="1">Methyltransferase domain-containing protein</fullName>
    </recommendedName>
</protein>
<dbReference type="EMBL" id="KB908844">
    <property type="protein sequence ID" value="EOA82919.1"/>
    <property type="molecule type" value="Genomic_DNA"/>
</dbReference>
<feature type="domain" description="Methyltransferase" evidence="1">
    <location>
        <begin position="66"/>
        <end position="157"/>
    </location>
</feature>
<proteinExistence type="predicted"/>
<dbReference type="SUPFAM" id="SSF53335">
    <property type="entry name" value="S-adenosyl-L-methionine-dependent methyltransferases"/>
    <property type="match status" value="1"/>
</dbReference>
<dbReference type="RefSeq" id="XP_008029904.1">
    <property type="nucleotide sequence ID" value="XM_008031713.1"/>
</dbReference>
<reference evidence="2 3" key="2">
    <citation type="journal article" date="2013" name="PLoS Genet.">
        <title>Comparative genome structure, secondary metabolite, and effector coding capacity across Cochliobolus pathogens.</title>
        <authorList>
            <person name="Condon B.J."/>
            <person name="Leng Y."/>
            <person name="Wu D."/>
            <person name="Bushley K.E."/>
            <person name="Ohm R.A."/>
            <person name="Otillar R."/>
            <person name="Martin J."/>
            <person name="Schackwitz W."/>
            <person name="Grimwood J."/>
            <person name="MohdZainudin N."/>
            <person name="Xue C."/>
            <person name="Wang R."/>
            <person name="Manning V.A."/>
            <person name="Dhillon B."/>
            <person name="Tu Z.J."/>
            <person name="Steffenson B.J."/>
            <person name="Salamov A."/>
            <person name="Sun H."/>
            <person name="Lowry S."/>
            <person name="LaButti K."/>
            <person name="Han J."/>
            <person name="Copeland A."/>
            <person name="Lindquist E."/>
            <person name="Barry K."/>
            <person name="Schmutz J."/>
            <person name="Baker S.E."/>
            <person name="Ciuffetti L.M."/>
            <person name="Grigoriev I.V."/>
            <person name="Zhong S."/>
            <person name="Turgeon B.G."/>
        </authorList>
    </citation>
    <scope>NUCLEOTIDE SEQUENCE [LARGE SCALE GENOMIC DNA]</scope>
    <source>
        <strain evidence="3">28A</strain>
    </source>
</reference>
<evidence type="ECO:0000259" key="1">
    <source>
        <dbReference type="Pfam" id="PF13649"/>
    </source>
</evidence>
<dbReference type="Proteomes" id="UP000016935">
    <property type="component" value="Unassembled WGS sequence"/>
</dbReference>
<evidence type="ECO:0000313" key="3">
    <source>
        <dbReference type="Proteomes" id="UP000016935"/>
    </source>
</evidence>
<dbReference type="Gene3D" id="3.40.50.150">
    <property type="entry name" value="Vaccinia Virus protein VP39"/>
    <property type="match status" value="1"/>
</dbReference>
<reference evidence="2 3" key="1">
    <citation type="journal article" date="2012" name="PLoS Pathog.">
        <title>Diverse lifestyles and strategies of plant pathogenesis encoded in the genomes of eighteen Dothideomycetes fungi.</title>
        <authorList>
            <person name="Ohm R.A."/>
            <person name="Feau N."/>
            <person name="Henrissat B."/>
            <person name="Schoch C.L."/>
            <person name="Horwitz B.A."/>
            <person name="Barry K.W."/>
            <person name="Condon B.J."/>
            <person name="Copeland A.C."/>
            <person name="Dhillon B."/>
            <person name="Glaser F."/>
            <person name="Hesse C.N."/>
            <person name="Kosti I."/>
            <person name="LaButti K."/>
            <person name="Lindquist E.A."/>
            <person name="Lucas S."/>
            <person name="Salamov A.A."/>
            <person name="Bradshaw R.E."/>
            <person name="Ciuffetti L."/>
            <person name="Hamelin R.C."/>
            <person name="Kema G.H.J."/>
            <person name="Lawrence C."/>
            <person name="Scott J.A."/>
            <person name="Spatafora J.W."/>
            <person name="Turgeon B.G."/>
            <person name="de Wit P.J.G.M."/>
            <person name="Zhong S."/>
            <person name="Goodwin S.B."/>
            <person name="Grigoriev I.V."/>
        </authorList>
    </citation>
    <scope>NUCLEOTIDE SEQUENCE [LARGE SCALE GENOMIC DNA]</scope>
    <source>
        <strain evidence="3">28A</strain>
    </source>
</reference>
<dbReference type="AlphaFoldDB" id="R0JZN3"/>
<dbReference type="InterPro" id="IPR041698">
    <property type="entry name" value="Methyltransf_25"/>
</dbReference>
<gene>
    <name evidence="2" type="ORF">SETTUDRAFT_165282</name>
</gene>
<dbReference type="PANTHER" id="PTHR43591:SF110">
    <property type="entry name" value="RHODANESE DOMAIN-CONTAINING PROTEIN"/>
    <property type="match status" value="1"/>
</dbReference>
<dbReference type="HOGENOM" id="CLU_090201_3_1_1"/>
<organism evidence="2 3">
    <name type="scientific">Exserohilum turcicum (strain 28A)</name>
    <name type="common">Northern leaf blight fungus</name>
    <name type="synonym">Setosphaeria turcica</name>
    <dbReference type="NCBI Taxonomy" id="671987"/>
    <lineage>
        <taxon>Eukaryota</taxon>
        <taxon>Fungi</taxon>
        <taxon>Dikarya</taxon>
        <taxon>Ascomycota</taxon>
        <taxon>Pezizomycotina</taxon>
        <taxon>Dothideomycetes</taxon>
        <taxon>Pleosporomycetidae</taxon>
        <taxon>Pleosporales</taxon>
        <taxon>Pleosporineae</taxon>
        <taxon>Pleosporaceae</taxon>
        <taxon>Exserohilum</taxon>
    </lineage>
</organism>
<keyword evidence="3" id="KW-1185">Reference proteome</keyword>
<dbReference type="InterPro" id="IPR029063">
    <property type="entry name" value="SAM-dependent_MTases_sf"/>
</dbReference>
<evidence type="ECO:0000313" key="2">
    <source>
        <dbReference type="EMBL" id="EOA82919.1"/>
    </source>
</evidence>
<dbReference type="CDD" id="cd02440">
    <property type="entry name" value="AdoMet_MTases"/>
    <property type="match status" value="1"/>
</dbReference>